<comment type="caution">
    <text evidence="1">The sequence shown here is derived from an EMBL/GenBank/DDBJ whole genome shotgun (WGS) entry which is preliminary data.</text>
</comment>
<proteinExistence type="predicted"/>
<dbReference type="AlphaFoldDB" id="A0A1G1XZD0"/>
<organism evidence="1 2">
    <name type="scientific">Candidatus Buchananbacteria bacterium RIFCSPHIGHO2_01_FULL_44_11</name>
    <dbReference type="NCBI Taxonomy" id="1797535"/>
    <lineage>
        <taxon>Bacteria</taxon>
        <taxon>Candidatus Buchananiibacteriota</taxon>
    </lineage>
</organism>
<reference evidence="1 2" key="1">
    <citation type="journal article" date="2016" name="Nat. Commun.">
        <title>Thousands of microbial genomes shed light on interconnected biogeochemical processes in an aquifer system.</title>
        <authorList>
            <person name="Anantharaman K."/>
            <person name="Brown C.T."/>
            <person name="Hug L.A."/>
            <person name="Sharon I."/>
            <person name="Castelle C.J."/>
            <person name="Probst A.J."/>
            <person name="Thomas B.C."/>
            <person name="Singh A."/>
            <person name="Wilkins M.J."/>
            <person name="Karaoz U."/>
            <person name="Brodie E.L."/>
            <person name="Williams K.H."/>
            <person name="Hubbard S.S."/>
            <person name="Banfield J.F."/>
        </authorList>
    </citation>
    <scope>NUCLEOTIDE SEQUENCE [LARGE SCALE GENOMIC DNA]</scope>
</reference>
<evidence type="ECO:0000313" key="1">
    <source>
        <dbReference type="EMBL" id="OGY45372.1"/>
    </source>
</evidence>
<dbReference type="Proteomes" id="UP000178240">
    <property type="component" value="Unassembled WGS sequence"/>
</dbReference>
<evidence type="ECO:0000313" key="2">
    <source>
        <dbReference type="Proteomes" id="UP000178240"/>
    </source>
</evidence>
<dbReference type="STRING" id="1797535.A2744_04170"/>
<gene>
    <name evidence="1" type="ORF">A2744_04170</name>
</gene>
<dbReference type="EMBL" id="MHIE01000021">
    <property type="protein sequence ID" value="OGY45372.1"/>
    <property type="molecule type" value="Genomic_DNA"/>
</dbReference>
<name>A0A1G1XZD0_9BACT</name>
<protein>
    <submittedName>
        <fullName evidence="1">Uncharacterized protein</fullName>
    </submittedName>
</protein>
<sequence>MRKAEEPVWGWCWPKTGLNKDELEGGMERVFSPYEAVIPPICYPGTTLSKDLLAKAGVLLAKQINAVGSHTHGVRLA</sequence>
<accession>A0A1G1XZD0</accession>